<dbReference type="Proteomes" id="UP000316282">
    <property type="component" value="Unassembled WGS sequence"/>
</dbReference>
<accession>A0A502LMS8</accession>
<keyword evidence="1" id="KW-1133">Transmembrane helix</keyword>
<evidence type="ECO:0000313" key="4">
    <source>
        <dbReference type="Proteomes" id="UP000316282"/>
    </source>
</evidence>
<dbReference type="EMBL" id="SDPD01000002">
    <property type="protein sequence ID" value="TPH22893.1"/>
    <property type="molecule type" value="Genomic_DNA"/>
</dbReference>
<feature type="transmembrane region" description="Helical" evidence="1">
    <location>
        <begin position="149"/>
        <end position="168"/>
    </location>
</feature>
<keyword evidence="1" id="KW-0812">Transmembrane</keyword>
<proteinExistence type="predicted"/>
<reference evidence="3 4" key="1">
    <citation type="submission" date="2019-01" db="EMBL/GenBank/DDBJ databases">
        <title>Comparative genomic analysis identifies haemin-independent Haemophilus haemolyticus: a formal re-classification of Haemophilus intermedius.</title>
        <authorList>
            <person name="Harris T.M."/>
            <person name="Price E.P."/>
            <person name="Sarovich D.S."/>
            <person name="Norskov-Lauritsen N."/>
            <person name="Beissbarth J."/>
            <person name="Chang A.B."/>
            <person name="Smith-Vaughan H.C."/>
        </authorList>
    </citation>
    <scope>NUCLEOTIDE SEQUENCE [LARGE SCALE GENOMIC DNA]</scope>
    <source>
        <strain evidence="3 4">60982 B Hi-1</strain>
    </source>
</reference>
<evidence type="ECO:0000313" key="3">
    <source>
        <dbReference type="EMBL" id="TPH22893.1"/>
    </source>
</evidence>
<organism evidence="3 4">
    <name type="scientific">Haemophilus haemolyticus</name>
    <dbReference type="NCBI Taxonomy" id="726"/>
    <lineage>
        <taxon>Bacteria</taxon>
        <taxon>Pseudomonadati</taxon>
        <taxon>Pseudomonadota</taxon>
        <taxon>Gammaproteobacteria</taxon>
        <taxon>Pasteurellales</taxon>
        <taxon>Pasteurellaceae</taxon>
        <taxon>Haemophilus</taxon>
    </lineage>
</organism>
<dbReference type="RefSeq" id="WP_140526993.1">
    <property type="nucleotide sequence ID" value="NZ_SDPD01000002.1"/>
</dbReference>
<dbReference type="Pfam" id="PF14020">
    <property type="entry name" value="DUF4236"/>
    <property type="match status" value="1"/>
</dbReference>
<evidence type="ECO:0000259" key="2">
    <source>
        <dbReference type="Pfam" id="PF14020"/>
    </source>
</evidence>
<gene>
    <name evidence="3" type="ORF">EUX52_02435</name>
</gene>
<sequence>MAINFRKRVKVAPGVYINLGKKGVSTTIGAKGLSVNVGKNGANLNVGIPGTGLSSRIPIYSAASGVEMIDGVPNIPFDYLSRLYITERPNFTKQQSDILRPRFNSLTPTQKMAVLKRVKVYPDSDVGIYSGWLGWLAVDRFRAKQYGIAILKLFSMLTLFGGLLWLLFDLLYFRRQARNANFLSFMAAIDQVVEKNN</sequence>
<name>A0A502LMS8_HAEHA</name>
<dbReference type="AlphaFoldDB" id="A0A502LMS8"/>
<comment type="caution">
    <text evidence="3">The sequence shown here is derived from an EMBL/GenBank/DDBJ whole genome shotgun (WGS) entry which is preliminary data.</text>
</comment>
<protein>
    <submittedName>
        <fullName evidence="3">DUF4236 domain-containing protein</fullName>
    </submittedName>
</protein>
<evidence type="ECO:0000256" key="1">
    <source>
        <dbReference type="SAM" id="Phobius"/>
    </source>
</evidence>
<dbReference type="InterPro" id="IPR025330">
    <property type="entry name" value="DUF4236"/>
</dbReference>
<keyword evidence="1" id="KW-0472">Membrane</keyword>
<feature type="domain" description="DUF4236" evidence="2">
    <location>
        <begin position="4"/>
        <end position="56"/>
    </location>
</feature>